<dbReference type="EC" id="2.4.2.21" evidence="4 11"/>
<feature type="active site" description="Proton acceptor" evidence="11">
    <location>
        <position position="321"/>
    </location>
</feature>
<sequence>MNYYLNRINEVIEGIEELNRSAMIKAEERLNSLAKPIGSLGKLEDIAVQLSGITGKIKNKVEKKAIIIMCADNGVVEEGVASGPQSLTVAQTINFTRGLTGVAVLAEKNNSDLIVVDVGINSDEKIQSVKERKIRKSTDNIAKGPAMTYEECLRAIVVGIDMVEEAKKSGYDLIGVGEMGIGNTTTSSAVLSVITGCEVEKVVGKGAGLTKDAFEKKKKVIRDAIKINNPDKNNIIDVLSKVGGFDLAAMTGVFLGAAFYKIPVVIDGFISVVAALAAFKINSLAKEYFIPSHKSWEVGYNIAIENMHLEPMLDLNMRLGEGSGCPIAFSIVEYSCAIMNNMATFDEAEIDDSYLEEVREKENYIV</sequence>
<evidence type="ECO:0000256" key="6">
    <source>
        <dbReference type="ARBA" id="ARBA00022573"/>
    </source>
</evidence>
<evidence type="ECO:0000256" key="11">
    <source>
        <dbReference type="HAMAP-Rule" id="MF_00230"/>
    </source>
</evidence>
<dbReference type="RefSeq" id="WP_044037284.1">
    <property type="nucleotide sequence ID" value="NZ_HG917868.1"/>
</dbReference>
<keyword evidence="8 11" id="KW-0808">Transferase</keyword>
<reference evidence="12 13" key="1">
    <citation type="submission" date="2013-11" db="EMBL/GenBank/DDBJ databases">
        <title>Complete genome sequence of Clostridum sp. M2/40.</title>
        <authorList>
            <person name="Wibberg D."/>
            <person name="Puehler A."/>
            <person name="Schlueter A."/>
        </authorList>
    </citation>
    <scope>NUCLEOTIDE SEQUENCE [LARGE SCALE GENOMIC DNA]</scope>
    <source>
        <strain evidence="13">M2/40</strain>
    </source>
</reference>
<dbReference type="Proteomes" id="UP000019426">
    <property type="component" value="Chromosome M2/40_rep1"/>
</dbReference>
<evidence type="ECO:0000256" key="7">
    <source>
        <dbReference type="ARBA" id="ARBA00022676"/>
    </source>
</evidence>
<dbReference type="PANTHER" id="PTHR43463">
    <property type="entry name" value="NICOTINATE-NUCLEOTIDE--DIMETHYLBENZIMIDAZOLE PHOSPHORIBOSYLTRANSFERASE"/>
    <property type="match status" value="1"/>
</dbReference>
<dbReference type="NCBIfam" id="TIGR03160">
    <property type="entry name" value="cobT_DBIPRT"/>
    <property type="match status" value="1"/>
</dbReference>
<evidence type="ECO:0000256" key="9">
    <source>
        <dbReference type="ARBA" id="ARBA00030686"/>
    </source>
</evidence>
<comment type="catalytic activity">
    <reaction evidence="10 11">
        <text>5,6-dimethylbenzimidazole + nicotinate beta-D-ribonucleotide = alpha-ribazole 5'-phosphate + nicotinate + H(+)</text>
        <dbReference type="Rhea" id="RHEA:11196"/>
        <dbReference type="ChEBI" id="CHEBI:15378"/>
        <dbReference type="ChEBI" id="CHEBI:15890"/>
        <dbReference type="ChEBI" id="CHEBI:32544"/>
        <dbReference type="ChEBI" id="CHEBI:57502"/>
        <dbReference type="ChEBI" id="CHEBI:57918"/>
        <dbReference type="EC" id="2.4.2.21"/>
    </reaction>
</comment>
<evidence type="ECO:0000313" key="12">
    <source>
        <dbReference type="EMBL" id="CDM68312.1"/>
    </source>
</evidence>
<dbReference type="GO" id="GO:0009236">
    <property type="term" value="P:cobalamin biosynthetic process"/>
    <property type="evidence" value="ECO:0007669"/>
    <property type="project" value="UniProtKB-UniRule"/>
</dbReference>
<accession>W6S1X3</accession>
<evidence type="ECO:0000256" key="2">
    <source>
        <dbReference type="ARBA" id="ARBA00005049"/>
    </source>
</evidence>
<dbReference type="NCBIfam" id="NF000996">
    <property type="entry name" value="PRK00105.1"/>
    <property type="match status" value="1"/>
</dbReference>
<dbReference type="InterPro" id="IPR023195">
    <property type="entry name" value="Nict_dMeBzImd_PRibTrfase_N"/>
</dbReference>
<dbReference type="KEGG" id="clt:CM240_1148"/>
<evidence type="ECO:0000256" key="5">
    <source>
        <dbReference type="ARBA" id="ARBA00015486"/>
    </source>
</evidence>
<evidence type="ECO:0000313" key="13">
    <source>
        <dbReference type="Proteomes" id="UP000019426"/>
    </source>
</evidence>
<organism evidence="12 13">
    <name type="scientific">Clostridium bornimense</name>
    <dbReference type="NCBI Taxonomy" id="1216932"/>
    <lineage>
        <taxon>Bacteria</taxon>
        <taxon>Bacillati</taxon>
        <taxon>Bacillota</taxon>
        <taxon>Clostridia</taxon>
        <taxon>Eubacteriales</taxon>
        <taxon>Clostridiaceae</taxon>
        <taxon>Clostridium</taxon>
    </lineage>
</organism>
<dbReference type="UniPathway" id="UPA00061">
    <property type="reaction ID" value="UER00516"/>
</dbReference>
<dbReference type="Gene3D" id="3.40.50.10210">
    <property type="match status" value="1"/>
</dbReference>
<proteinExistence type="inferred from homology"/>
<evidence type="ECO:0000256" key="4">
    <source>
        <dbReference type="ARBA" id="ARBA00011991"/>
    </source>
</evidence>
<dbReference type="InterPro" id="IPR003200">
    <property type="entry name" value="Nict_dMeBzImd_PRibTrfase"/>
</dbReference>
<keyword evidence="13" id="KW-1185">Reference proteome</keyword>
<dbReference type="InterPro" id="IPR017846">
    <property type="entry name" value="Nict_dMeBzImd_PRibTrfase_bact"/>
</dbReference>
<comment type="similarity">
    <text evidence="3 11">Belongs to the CobT family.</text>
</comment>
<dbReference type="STRING" id="1216932.CM240_1148"/>
<dbReference type="CDD" id="cd02439">
    <property type="entry name" value="DMB-PRT_CobT"/>
    <property type="match status" value="1"/>
</dbReference>
<comment type="pathway">
    <text evidence="2 11">Nucleoside biosynthesis; alpha-ribazole biosynthesis; alpha-ribazole from 5,6-dimethylbenzimidazole: step 1/2.</text>
</comment>
<dbReference type="FunFam" id="3.40.50.10210:FF:000001">
    <property type="entry name" value="Nicotinate-nucleotide--dimethylbenzimidazole phosphoribosyltransferase"/>
    <property type="match status" value="1"/>
</dbReference>
<dbReference type="OrthoDB" id="9781491at2"/>
<evidence type="ECO:0000256" key="3">
    <source>
        <dbReference type="ARBA" id="ARBA00007110"/>
    </source>
</evidence>
<keyword evidence="7 11" id="KW-0328">Glycosyltransferase</keyword>
<dbReference type="Pfam" id="PF02277">
    <property type="entry name" value="DBI_PRT"/>
    <property type="match status" value="1"/>
</dbReference>
<dbReference type="SUPFAM" id="SSF52733">
    <property type="entry name" value="Nicotinate mononucleotide:5,6-dimethylbenzimidazole phosphoribosyltransferase (CobT)"/>
    <property type="match status" value="1"/>
</dbReference>
<name>W6S1X3_9CLOT</name>
<gene>
    <name evidence="11 12" type="primary">cobT</name>
    <name evidence="12" type="ORF">CM240_1148</name>
</gene>
<dbReference type="HAMAP" id="MF_00230">
    <property type="entry name" value="CobT"/>
    <property type="match status" value="1"/>
</dbReference>
<evidence type="ECO:0000256" key="10">
    <source>
        <dbReference type="ARBA" id="ARBA00047340"/>
    </source>
</evidence>
<dbReference type="HOGENOM" id="CLU_002982_0_0_9"/>
<dbReference type="Gene3D" id="1.10.1610.10">
    <property type="match status" value="1"/>
</dbReference>
<evidence type="ECO:0000256" key="1">
    <source>
        <dbReference type="ARBA" id="ARBA00002197"/>
    </source>
</evidence>
<protein>
    <recommendedName>
        <fullName evidence="5 11">Nicotinate-nucleotide--dimethylbenzimidazole phosphoribosyltransferase</fullName>
        <shortName evidence="11">NN:DBI PRT</shortName>
        <ecNumber evidence="4 11">2.4.2.21</ecNumber>
    </recommendedName>
    <alternativeName>
        <fullName evidence="9 11">N(1)-alpha-phosphoribosyltransferase</fullName>
    </alternativeName>
</protein>
<keyword evidence="6 11" id="KW-0169">Cobalamin biosynthesis</keyword>
<dbReference type="AlphaFoldDB" id="W6S1X3"/>
<dbReference type="GO" id="GO:0008939">
    <property type="term" value="F:nicotinate-nucleotide-dimethylbenzimidazole phosphoribosyltransferase activity"/>
    <property type="evidence" value="ECO:0007669"/>
    <property type="project" value="UniProtKB-UniRule"/>
</dbReference>
<dbReference type="EMBL" id="HG917868">
    <property type="protein sequence ID" value="CDM68312.1"/>
    <property type="molecule type" value="Genomic_DNA"/>
</dbReference>
<dbReference type="PATRIC" id="fig|1216932.3.peg.1138"/>
<comment type="function">
    <text evidence="1 11">Catalyzes the synthesis of alpha-ribazole-5'-phosphate from nicotinate mononucleotide (NAMN) and 5,6-dimethylbenzimidazole (DMB).</text>
</comment>
<dbReference type="InterPro" id="IPR036087">
    <property type="entry name" value="Nict_dMeBzImd_PRibTrfase_sf"/>
</dbReference>
<evidence type="ECO:0000256" key="8">
    <source>
        <dbReference type="ARBA" id="ARBA00022679"/>
    </source>
</evidence>
<dbReference type="eggNOG" id="COG2038">
    <property type="taxonomic scope" value="Bacteria"/>
</dbReference>
<dbReference type="PANTHER" id="PTHR43463:SF1">
    <property type="entry name" value="NICOTINATE-NUCLEOTIDE--DIMETHYLBENZIMIDAZOLE PHOSPHORIBOSYLTRANSFERASE"/>
    <property type="match status" value="1"/>
</dbReference>